<gene>
    <name evidence="3" type="ordered locus">Selsp_0291</name>
    <name evidence="4" type="ORF">SELSPUOL_02419</name>
</gene>
<feature type="coiled-coil region" evidence="1">
    <location>
        <begin position="354"/>
        <end position="385"/>
    </location>
</feature>
<dbReference type="InterPro" id="IPR043472">
    <property type="entry name" value="Macro_dom-like"/>
</dbReference>
<dbReference type="RefSeq" id="WP_006193783.1">
    <property type="nucleotide sequence ID" value="NC_015437.1"/>
</dbReference>
<reference evidence="3 6" key="2">
    <citation type="submission" date="2011-04" db="EMBL/GenBank/DDBJ databases">
        <title>The complete genome of Selenomonas sputigena DSM 20758.</title>
        <authorList>
            <consortium name="US DOE Joint Genome Institute (JGI-PGF)"/>
            <person name="Lucas S."/>
            <person name="Copeland A."/>
            <person name="Lapidus A."/>
            <person name="Bruce D."/>
            <person name="Goodwin L."/>
            <person name="Pitluck S."/>
            <person name="Peters L."/>
            <person name="Kyrpides N."/>
            <person name="Mavromatis K."/>
            <person name="Ivanova N."/>
            <person name="Ovchinnikova G."/>
            <person name="Teshima H."/>
            <person name="Detter J.C."/>
            <person name="Tapia R."/>
            <person name="Han C."/>
            <person name="Land M."/>
            <person name="Hauser L."/>
            <person name="Markowitz V."/>
            <person name="Cheng J.-F."/>
            <person name="Hugenholtz P."/>
            <person name="Woyke T."/>
            <person name="Wu D."/>
            <person name="Gronow S."/>
            <person name="Wellnitz S."/>
            <person name="Schneider S."/>
            <person name="Klenk H.-P."/>
            <person name="Eisen J.A."/>
        </authorList>
    </citation>
    <scope>NUCLEOTIDE SEQUENCE [LARGE SCALE GENOMIC DNA]</scope>
    <source>
        <strain evidence="3">ATCC 35185</strain>
        <strain evidence="6">ATCC 35185 / DSM 20758 / VPI D19B-28</strain>
    </source>
</reference>
<dbReference type="EMBL" id="CP002637">
    <property type="protein sequence ID" value="AEB99265.1"/>
    <property type="molecule type" value="Genomic_DNA"/>
</dbReference>
<feature type="domain" description="Microbial-type PARG catalytic" evidence="2">
    <location>
        <begin position="59"/>
        <end position="163"/>
    </location>
</feature>
<evidence type="ECO:0000313" key="4">
    <source>
        <dbReference type="EMBL" id="EEX76254.1"/>
    </source>
</evidence>
<dbReference type="InterPro" id="IPR019261">
    <property type="entry name" value="PARG_cat_microbial"/>
</dbReference>
<accession>C9LY60</accession>
<name>C9LY60_SELS3</name>
<dbReference type="Pfam" id="PF10021">
    <property type="entry name" value="PARG_cat_microb"/>
    <property type="match status" value="1"/>
</dbReference>
<evidence type="ECO:0000259" key="2">
    <source>
        <dbReference type="Pfam" id="PF10021"/>
    </source>
</evidence>
<organism evidence="4 5">
    <name type="scientific">Selenomonas sputigena (strain ATCC 35185 / DSM 20758 / CCUG 44933 / VPI D19B-28)</name>
    <dbReference type="NCBI Taxonomy" id="546271"/>
    <lineage>
        <taxon>Bacteria</taxon>
        <taxon>Bacillati</taxon>
        <taxon>Bacillota</taxon>
        <taxon>Negativicutes</taxon>
        <taxon>Selenomonadales</taxon>
        <taxon>Selenomonadaceae</taxon>
        <taxon>Selenomonas</taxon>
    </lineage>
</organism>
<dbReference type="AlphaFoldDB" id="C9LY60"/>
<keyword evidence="1" id="KW-0175">Coiled coil</keyword>
<evidence type="ECO:0000313" key="5">
    <source>
        <dbReference type="Proteomes" id="UP000003505"/>
    </source>
</evidence>
<dbReference type="eggNOG" id="COG4295">
    <property type="taxonomic scope" value="Bacteria"/>
</dbReference>
<dbReference type="PANTHER" id="PTHR35596:SF1">
    <property type="entry name" value="MICROBIAL-TYPE PARG CATALYTIC DOMAIN-CONTAINING PROTEIN"/>
    <property type="match status" value="1"/>
</dbReference>
<dbReference type="EMBL" id="ACKP02000050">
    <property type="protein sequence ID" value="EEX76254.1"/>
    <property type="molecule type" value="Genomic_DNA"/>
</dbReference>
<evidence type="ECO:0000313" key="6">
    <source>
        <dbReference type="Proteomes" id="UP000011124"/>
    </source>
</evidence>
<dbReference type="HOGENOM" id="CLU_461446_0_0_9"/>
<sequence length="591" mass="68140">MKYIEDFNGRLKYRKRRDAFVDTQRIVLEDERLPGAWVRYGEKNKDELQKSCWRRIYPRKCRIAVVQEPLVNVARALSVAYPKKCIVAVNPGSATRPGGRVHIGESGVEESLCLCSDLYSVLELPGIWKKFYMKHLIGIYNTTEYPELMDEWLYSGDVTIFKEIRDGVPELLPENEWGHIDVITSAPPGALADDLWTGYSGRSDLERAILRSVHLLQGRNIFEAAIHEGGEYGNNVPHILVLPAFGCDLVWEDPTNFVADAYADLLRNYAEYFDMVVFAAGRRSDVFCEAFEKKGLTVQTLEDIQETWQEEPELEEERKPYSTEDVILHALLGDVEWLEMNDAWKQDPDREAWVREMLEEAEQSALKKAQERQQAEKALEKELKEPVLRQMAEYSGGVSAEPNNKFCDVTGSILTAGWKCEAWKDKAWKDKAWKDKAWKDNADWYRAGIFTDGKSFVEEGIRLPEDGINGVQEYRMFYIYALSSYEETEGKADDEKETLFMPMLPPQSVLKKRAFAAKMKLGKISEDMWKFENYVRYLAGWGILLSPSNRYRGALQYMTDWRGKEVVCVMIAMQDNDESYAFSGMGNSYWY</sequence>
<keyword evidence="6" id="KW-1185">Reference proteome</keyword>
<proteinExistence type="predicted"/>
<dbReference type="Proteomes" id="UP000011124">
    <property type="component" value="Chromosome"/>
</dbReference>
<protein>
    <submittedName>
        <fullName evidence="4">Putative TIGR02452 family protein</fullName>
    </submittedName>
</protein>
<dbReference type="OrthoDB" id="9806181at2"/>
<dbReference type="STRING" id="546271.Selsp_0291"/>
<dbReference type="KEGG" id="ssg:Selsp_0291"/>
<dbReference type="Gene3D" id="3.40.220.10">
    <property type="entry name" value="Leucine Aminopeptidase, subunit E, domain 1"/>
    <property type="match status" value="1"/>
</dbReference>
<evidence type="ECO:0000256" key="1">
    <source>
        <dbReference type="SAM" id="Coils"/>
    </source>
</evidence>
<reference evidence="4 5" key="1">
    <citation type="submission" date="2009-09" db="EMBL/GenBank/DDBJ databases">
        <authorList>
            <person name="Weinstock G."/>
            <person name="Sodergren E."/>
            <person name="Clifton S."/>
            <person name="Fulton L."/>
            <person name="Fulton B."/>
            <person name="Courtney L."/>
            <person name="Fronick C."/>
            <person name="Harrison M."/>
            <person name="Strong C."/>
            <person name="Farmer C."/>
            <person name="Delahaunty K."/>
            <person name="Markovic C."/>
            <person name="Hall O."/>
            <person name="Minx P."/>
            <person name="Tomlinson C."/>
            <person name="Mitreva M."/>
            <person name="Nelson J."/>
            <person name="Hou S."/>
            <person name="Wollam A."/>
            <person name="Pepin K.H."/>
            <person name="Johnson M."/>
            <person name="Bhonagiri V."/>
            <person name="Nash W.E."/>
            <person name="Warren W."/>
            <person name="Chinwalla A."/>
            <person name="Mardis E.R."/>
            <person name="Wilson R.K."/>
        </authorList>
    </citation>
    <scope>NUCLEOTIDE SEQUENCE [LARGE SCALE GENOMIC DNA]</scope>
    <source>
        <strain evidence="4">ATCC 35185</strain>
        <strain evidence="5">ATCC 35185 / DSM 20758 / VPI D19B-28</strain>
    </source>
</reference>
<evidence type="ECO:0000313" key="3">
    <source>
        <dbReference type="EMBL" id="AEB99265.1"/>
    </source>
</evidence>
<dbReference type="Proteomes" id="UP000003505">
    <property type="component" value="Unassembled WGS sequence"/>
</dbReference>
<dbReference type="PANTHER" id="PTHR35596">
    <property type="entry name" value="DUF2263 DOMAIN-CONTAINING PROTEIN"/>
    <property type="match status" value="1"/>
</dbReference>